<accession>A0A4R1R5C4</accession>
<evidence type="ECO:0000313" key="2">
    <source>
        <dbReference type="Proteomes" id="UP000295184"/>
    </source>
</evidence>
<sequence>MARLFTANYYYGFAFYGKVFVCCEHSRAV</sequence>
<comment type="caution">
    <text evidence="1">The sequence shown here is derived from an EMBL/GenBank/DDBJ whole genome shotgun (WGS) entry which is preliminary data.</text>
</comment>
<dbReference type="AlphaFoldDB" id="A0A4R1R5C4"/>
<dbReference type="Proteomes" id="UP000295184">
    <property type="component" value="Unassembled WGS sequence"/>
</dbReference>
<gene>
    <name evidence="1" type="ORF">EDD77_10336</name>
</gene>
<organism evidence="1 2">
    <name type="scientific">Allofournierella massiliensis</name>
    <dbReference type="NCBI Taxonomy" id="1650663"/>
    <lineage>
        <taxon>Bacteria</taxon>
        <taxon>Bacillati</taxon>
        <taxon>Bacillota</taxon>
        <taxon>Clostridia</taxon>
        <taxon>Eubacteriales</taxon>
        <taxon>Oscillospiraceae</taxon>
        <taxon>Allofournierella</taxon>
    </lineage>
</organism>
<reference evidence="1 2" key="1">
    <citation type="submission" date="2019-03" db="EMBL/GenBank/DDBJ databases">
        <title>Genomic Encyclopedia of Type Strains, Phase IV (KMG-IV): sequencing the most valuable type-strain genomes for metagenomic binning, comparative biology and taxonomic classification.</title>
        <authorList>
            <person name="Goeker M."/>
        </authorList>
    </citation>
    <scope>NUCLEOTIDE SEQUENCE [LARGE SCALE GENOMIC DNA]</scope>
    <source>
        <strain evidence="1 2">DSM 100451</strain>
    </source>
</reference>
<dbReference type="STRING" id="1650663.GCA_001486665_00324"/>
<dbReference type="EMBL" id="SLUM01000003">
    <property type="protein sequence ID" value="TCL60715.1"/>
    <property type="molecule type" value="Genomic_DNA"/>
</dbReference>
<proteinExistence type="predicted"/>
<protein>
    <submittedName>
        <fullName evidence="1">Uncharacterized protein</fullName>
    </submittedName>
</protein>
<name>A0A4R1R5C4_9FIRM</name>
<evidence type="ECO:0000313" key="1">
    <source>
        <dbReference type="EMBL" id="TCL60715.1"/>
    </source>
</evidence>